<dbReference type="InterPro" id="IPR029044">
    <property type="entry name" value="Nucleotide-diphossugar_trans"/>
</dbReference>
<evidence type="ECO:0000313" key="4">
    <source>
        <dbReference type="EMBL" id="QZN98584.1"/>
    </source>
</evidence>
<dbReference type="EMBL" id="CP081869">
    <property type="protein sequence ID" value="QZN98584.1"/>
    <property type="molecule type" value="Genomic_DNA"/>
</dbReference>
<evidence type="ECO:0000259" key="3">
    <source>
        <dbReference type="Pfam" id="PF12804"/>
    </source>
</evidence>
<accession>A0A9E6R688</accession>
<sequence>MTEVPAGRPLTVLLLAGQREGRVDPLAEATGVTLKAMVPVAGCPMLLHALTTLAKTPTVGRIVVSINAGSGIESLPEVAALIRDGRLDIRDARPNLVDSVFFALEGQEFPVLITTADNVLLTPATVREIDGAARARGADVAVALAGARTCSPPIRTASAGSTASAAATTPTATATGSARARRSRPRSCSAPAGSS</sequence>
<feature type="region of interest" description="Disordered" evidence="2">
    <location>
        <begin position="155"/>
        <end position="195"/>
    </location>
</feature>
<keyword evidence="1" id="KW-0460">Magnesium</keyword>
<name>A0A9E6R688_9HYPH</name>
<dbReference type="SUPFAM" id="SSF53448">
    <property type="entry name" value="Nucleotide-diphospho-sugar transferases"/>
    <property type="match status" value="1"/>
</dbReference>
<feature type="compositionally biased region" description="Low complexity" evidence="2">
    <location>
        <begin position="155"/>
        <end position="178"/>
    </location>
</feature>
<organism evidence="4 5">
    <name type="scientific">Chenggangzhangella methanolivorans</name>
    <dbReference type="NCBI Taxonomy" id="1437009"/>
    <lineage>
        <taxon>Bacteria</taxon>
        <taxon>Pseudomonadati</taxon>
        <taxon>Pseudomonadota</taxon>
        <taxon>Alphaproteobacteria</taxon>
        <taxon>Hyphomicrobiales</taxon>
        <taxon>Methylopilaceae</taxon>
        <taxon>Chenggangzhangella</taxon>
    </lineage>
</organism>
<dbReference type="AlphaFoldDB" id="A0A9E6R688"/>
<dbReference type="Gene3D" id="3.90.550.10">
    <property type="entry name" value="Spore Coat Polysaccharide Biosynthesis Protein SpsA, Chain A"/>
    <property type="match status" value="1"/>
</dbReference>
<dbReference type="InterPro" id="IPR025877">
    <property type="entry name" value="MobA-like_NTP_Trfase"/>
</dbReference>
<keyword evidence="5" id="KW-1185">Reference proteome</keyword>
<evidence type="ECO:0000256" key="1">
    <source>
        <dbReference type="ARBA" id="ARBA00022842"/>
    </source>
</evidence>
<dbReference type="RefSeq" id="WP_261401520.1">
    <property type="nucleotide sequence ID" value="NZ_CP081869.1"/>
</dbReference>
<feature type="domain" description="MobA-like NTP transferase" evidence="3">
    <location>
        <begin position="34"/>
        <end position="159"/>
    </location>
</feature>
<dbReference type="GO" id="GO:0016779">
    <property type="term" value="F:nucleotidyltransferase activity"/>
    <property type="evidence" value="ECO:0007669"/>
    <property type="project" value="UniProtKB-ARBA"/>
</dbReference>
<dbReference type="Pfam" id="PF12804">
    <property type="entry name" value="NTP_transf_3"/>
    <property type="match status" value="1"/>
</dbReference>
<feature type="compositionally biased region" description="Low complexity" evidence="2">
    <location>
        <begin position="186"/>
        <end position="195"/>
    </location>
</feature>
<reference evidence="4" key="1">
    <citation type="submission" date="2021-08" db="EMBL/GenBank/DDBJ databases">
        <authorList>
            <person name="Zhang H."/>
            <person name="Xu M."/>
            <person name="Yu Z."/>
            <person name="Yang L."/>
            <person name="Cai Y."/>
        </authorList>
    </citation>
    <scope>NUCLEOTIDE SEQUENCE</scope>
    <source>
        <strain evidence="4">CHL1</strain>
    </source>
</reference>
<gene>
    <name evidence="4" type="ORF">K6K41_16265</name>
</gene>
<evidence type="ECO:0000256" key="2">
    <source>
        <dbReference type="SAM" id="MobiDB-lite"/>
    </source>
</evidence>
<evidence type="ECO:0000313" key="5">
    <source>
        <dbReference type="Proteomes" id="UP000825701"/>
    </source>
</evidence>
<proteinExistence type="predicted"/>
<dbReference type="KEGG" id="cmet:K6K41_16265"/>
<protein>
    <submittedName>
        <fullName evidence="4">Nucleotidyltransferase family protein</fullName>
    </submittedName>
</protein>
<dbReference type="Proteomes" id="UP000825701">
    <property type="component" value="Chromosome"/>
</dbReference>